<sequence length="145" mass="15388">MSNRPRSKQSKAAGPRTRPPGPRGGVTPRSGTSRRPGASARGAQPEASAPTATGFRRKVERASYPFVLRLHRMPRWLVTAALAALLVAGLLAPSPYGPVCLGVVVALMAWLTYLAWNQGDRGRRVIRVVALALGCAALILRIAAT</sequence>
<proteinExistence type="predicted"/>
<accession>A0A927N0S5</accession>
<keyword evidence="2" id="KW-1133">Transmembrane helix</keyword>
<dbReference type="Proteomes" id="UP000638648">
    <property type="component" value="Unassembled WGS sequence"/>
</dbReference>
<dbReference type="AlphaFoldDB" id="A0A927N0S5"/>
<evidence type="ECO:0000313" key="4">
    <source>
        <dbReference type="Proteomes" id="UP000638648"/>
    </source>
</evidence>
<name>A0A927N0S5_9ACTN</name>
<keyword evidence="2" id="KW-0472">Membrane</keyword>
<gene>
    <name evidence="3" type="ORF">HEB94_005661</name>
</gene>
<dbReference type="EMBL" id="JADBEM010000001">
    <property type="protein sequence ID" value="MBE1608813.1"/>
    <property type="molecule type" value="Genomic_DNA"/>
</dbReference>
<dbReference type="Pfam" id="PF20444">
    <property type="entry name" value="DUF6703"/>
    <property type="match status" value="1"/>
</dbReference>
<reference evidence="3" key="1">
    <citation type="submission" date="2020-10" db="EMBL/GenBank/DDBJ databases">
        <title>Sequencing the genomes of 1000 actinobacteria strains.</title>
        <authorList>
            <person name="Klenk H.-P."/>
        </authorList>
    </citation>
    <scope>NUCLEOTIDE SEQUENCE</scope>
    <source>
        <strain evidence="3">DSM 45354</strain>
    </source>
</reference>
<evidence type="ECO:0000256" key="1">
    <source>
        <dbReference type="SAM" id="MobiDB-lite"/>
    </source>
</evidence>
<feature type="transmembrane region" description="Helical" evidence="2">
    <location>
        <begin position="125"/>
        <end position="144"/>
    </location>
</feature>
<feature type="transmembrane region" description="Helical" evidence="2">
    <location>
        <begin position="73"/>
        <end position="90"/>
    </location>
</feature>
<comment type="caution">
    <text evidence="3">The sequence shown here is derived from an EMBL/GenBank/DDBJ whole genome shotgun (WGS) entry which is preliminary data.</text>
</comment>
<protein>
    <submittedName>
        <fullName evidence="3">Uncharacterized protein</fullName>
    </submittedName>
</protein>
<feature type="region of interest" description="Disordered" evidence="1">
    <location>
        <begin position="1"/>
        <end position="54"/>
    </location>
</feature>
<dbReference type="RefSeq" id="WP_192752517.1">
    <property type="nucleotide sequence ID" value="NZ_BAABJL010000172.1"/>
</dbReference>
<evidence type="ECO:0000313" key="3">
    <source>
        <dbReference type="EMBL" id="MBE1608813.1"/>
    </source>
</evidence>
<organism evidence="3 4">
    <name type="scientific">Actinopolymorpha pittospori</name>
    <dbReference type="NCBI Taxonomy" id="648752"/>
    <lineage>
        <taxon>Bacteria</taxon>
        <taxon>Bacillati</taxon>
        <taxon>Actinomycetota</taxon>
        <taxon>Actinomycetes</taxon>
        <taxon>Propionibacteriales</taxon>
        <taxon>Actinopolymorphaceae</taxon>
        <taxon>Actinopolymorpha</taxon>
    </lineage>
</organism>
<keyword evidence="4" id="KW-1185">Reference proteome</keyword>
<dbReference type="InterPro" id="IPR046549">
    <property type="entry name" value="DUF6703"/>
</dbReference>
<feature type="transmembrane region" description="Helical" evidence="2">
    <location>
        <begin position="96"/>
        <end position="116"/>
    </location>
</feature>
<keyword evidence="2" id="KW-0812">Transmembrane</keyword>
<evidence type="ECO:0000256" key="2">
    <source>
        <dbReference type="SAM" id="Phobius"/>
    </source>
</evidence>